<dbReference type="SUPFAM" id="SSF47576">
    <property type="entry name" value="Calponin-homology domain, CH-domain"/>
    <property type="match status" value="1"/>
</dbReference>
<name>A0AAF5D0Z9_STRER</name>
<dbReference type="PROSITE" id="PS51508">
    <property type="entry name" value="CKK"/>
    <property type="match status" value="1"/>
</dbReference>
<feature type="region of interest" description="Disordered" evidence="8">
    <location>
        <begin position="956"/>
        <end position="1025"/>
    </location>
</feature>
<feature type="compositionally biased region" description="Basic and acidic residues" evidence="8">
    <location>
        <begin position="810"/>
        <end position="836"/>
    </location>
</feature>
<keyword evidence="3 6" id="KW-0493">Microtubule</keyword>
<evidence type="ECO:0000256" key="8">
    <source>
        <dbReference type="SAM" id="MobiDB-lite"/>
    </source>
</evidence>
<comment type="similarity">
    <text evidence="6">Belongs to the CAMSAP1 family.</text>
</comment>
<dbReference type="Proteomes" id="UP000035681">
    <property type="component" value="Unplaced"/>
</dbReference>
<dbReference type="GO" id="GO:0051011">
    <property type="term" value="F:microtubule minus-end binding"/>
    <property type="evidence" value="ECO:0007669"/>
    <property type="project" value="TreeGrafter"/>
</dbReference>
<dbReference type="InterPro" id="IPR036872">
    <property type="entry name" value="CH_dom_sf"/>
</dbReference>
<feature type="domain" description="CKK" evidence="10">
    <location>
        <begin position="1041"/>
        <end position="1176"/>
    </location>
</feature>
<dbReference type="PROSITE" id="PS50021">
    <property type="entry name" value="CH"/>
    <property type="match status" value="1"/>
</dbReference>
<proteinExistence type="inferred from homology"/>
<evidence type="ECO:0000256" key="7">
    <source>
        <dbReference type="SAM" id="Coils"/>
    </source>
</evidence>
<dbReference type="Gene3D" id="3.10.20.360">
    <property type="entry name" value="CKK domain"/>
    <property type="match status" value="1"/>
</dbReference>
<evidence type="ECO:0000259" key="9">
    <source>
        <dbReference type="PROSITE" id="PS50021"/>
    </source>
</evidence>
<dbReference type="InterPro" id="IPR001715">
    <property type="entry name" value="CH_dom"/>
</dbReference>
<evidence type="ECO:0000256" key="5">
    <source>
        <dbReference type="ARBA" id="ARBA00023212"/>
    </source>
</evidence>
<keyword evidence="4 7" id="KW-0175">Coiled coil</keyword>
<dbReference type="Pfam" id="PF08683">
    <property type="entry name" value="CAMSAP_CKK"/>
    <property type="match status" value="1"/>
</dbReference>
<dbReference type="WBParaSite" id="TCONS_00004859.p1">
    <property type="protein sequence ID" value="TCONS_00004859.p1"/>
    <property type="gene ID" value="XLOC_002992"/>
</dbReference>
<comment type="subcellular location">
    <subcellularLocation>
        <location evidence="1">Cytoplasm</location>
        <location evidence="1">Cytoskeleton</location>
    </subcellularLocation>
</comment>
<evidence type="ECO:0000256" key="4">
    <source>
        <dbReference type="ARBA" id="ARBA00023054"/>
    </source>
</evidence>
<dbReference type="Pfam" id="PF11971">
    <property type="entry name" value="CAMSAP_CH"/>
    <property type="match status" value="1"/>
</dbReference>
<sequence length="1178" mass="133370">DSFLIINHLNKIYFRHNNSVEYNPIQQKLFASVRWLISRVYDQGNIPDLLQNIVSLEYENGSKDSCALSNTVITALSNGSLYSQAAAKILKNSSLVNASPGSLLHVLTQYGIDVCCENGYMLTEEQLIQQNSFDASPHLAMIDGLMTAQVNSLITIERVVNAISQYVNVEQNELPLDSVDALLFWINKICCIIRDHVESQNISLNSKSENTTIPEMEDLYEDFQDGTCIDTVVNFYKPELLDFNSIIFNDFNTDAESYFNLQLLKNFCQALPKNIFHFDIEDLLILPECLQINLNVFLAELFDILEEPQVQSLPPSVPETPVRRRFVDVQPIAGLRPHLDYPPPQRANDKVYATVQRGIRNFKEPRANSMISADSLAYPRNNNHQMYRQTLPPGVLTTNFSSIPQQNVSPNHEQSHCYNDDYNNSSSMENSLTTQNNTVSRSANIRLALEEKRREFNKNRAIQSNAIEEKSMKTGKDAFFKLTSRNQSQDPNLSPNSGVQRARTMSEIGIIQNQNSQQMSKSNNQGSQLFMSQSGSSAESEQIRQLQEQLRNVQIALNQATLQQNNEQNFGIHANTLPRNLSQPSIYNSNDAYIHNLNNPYGTLQHQRSPQMAQQPYGMITHTQYSSQGRLSQLDPRISQGPYATPFPHQQQRSLYQQNVIETPQGMFLQQQQPYPISINTTNPHYFMNQPSLPSPPAYPGAAMDMGAVNVNINGPQEMFQNTYSSNQGIPMSSDEITSPNSFRLHNPNAVGSRLDPSLELNKNLTNWGMTYKTDQKPRRRQWANQNRPSGTGTKSEHDIVHLPDNTTVENDKEYENEVETKEENDNIVDDKEILSKHQSPPRDPTSTNDKENNVKSKDDSTIKLMKSSSLKQVVSGEAFDFVSSENNEITDEMKAKRDAFIKAQMKRKEKVAAKAEVLDAKLEEMRQKELAKQELAEQRKIEAEIRRQKALENYKKRKAEKEAHEMGRSMSGSMSARSGLGSSQISLNRGKSQPPIGRPVSQNPEMSSSSIVQRKGSRNQLITDDNGQQKIFVASIQEPTLKLFAKKAPKSNRGLIVNALNFSVFPGAVWNEQRTKVQAALAQADSKHFLVLFRDQKCQYRGLYKWDEVSDTVYRLDGTGPKIIKESMMNLMFKYDSGAKSFTIIPSKHLSATIDAFSLQDQYWQRGKIPHSSNTVR</sequence>
<evidence type="ECO:0000313" key="11">
    <source>
        <dbReference type="Proteomes" id="UP000035681"/>
    </source>
</evidence>
<dbReference type="InterPro" id="IPR014797">
    <property type="entry name" value="CKK_CAMSAP"/>
</dbReference>
<dbReference type="PANTHER" id="PTHR21595">
    <property type="entry name" value="PATRONIN"/>
    <property type="match status" value="1"/>
</dbReference>
<dbReference type="Pfam" id="PF25532">
    <property type="entry name" value="CH_CAMSAP2_N"/>
    <property type="match status" value="1"/>
</dbReference>
<evidence type="ECO:0000256" key="2">
    <source>
        <dbReference type="ARBA" id="ARBA00022490"/>
    </source>
</evidence>
<keyword evidence="11" id="KW-1185">Reference proteome</keyword>
<keyword evidence="2" id="KW-0963">Cytoplasm</keyword>
<feature type="compositionally biased region" description="Polar residues" evidence="8">
    <location>
        <begin position="529"/>
        <end position="545"/>
    </location>
</feature>
<comment type="domain">
    <text evidence="6">The CKK domain binds microtubules.</text>
</comment>
<dbReference type="InterPro" id="IPR058042">
    <property type="entry name" value="CAMSAP_N"/>
</dbReference>
<feature type="coiled-coil region" evidence="7">
    <location>
        <begin position="909"/>
        <end position="954"/>
    </location>
</feature>
<dbReference type="SUPFAM" id="SSF50346">
    <property type="entry name" value="PRC-barrel domain"/>
    <property type="match status" value="1"/>
</dbReference>
<feature type="compositionally biased region" description="Basic and acidic residues" evidence="8">
    <location>
        <begin position="956"/>
        <end position="968"/>
    </location>
</feature>
<feature type="domain" description="Calponin-homology (CH)" evidence="9">
    <location>
        <begin position="176"/>
        <end position="303"/>
    </location>
</feature>
<dbReference type="GO" id="GO:0005516">
    <property type="term" value="F:calmodulin binding"/>
    <property type="evidence" value="ECO:0007669"/>
    <property type="project" value="InterPro"/>
</dbReference>
<reference evidence="12" key="1">
    <citation type="submission" date="2024-02" db="UniProtKB">
        <authorList>
            <consortium name="WormBaseParasite"/>
        </authorList>
    </citation>
    <scope>IDENTIFICATION</scope>
</reference>
<dbReference type="GO" id="GO:0036449">
    <property type="term" value="C:microtubule minus-end"/>
    <property type="evidence" value="ECO:0007669"/>
    <property type="project" value="TreeGrafter"/>
</dbReference>
<feature type="compositionally biased region" description="Low complexity" evidence="8">
    <location>
        <begin position="514"/>
        <end position="528"/>
    </location>
</feature>
<dbReference type="InterPro" id="IPR011033">
    <property type="entry name" value="PRC_barrel-like_sf"/>
</dbReference>
<keyword evidence="5" id="KW-0206">Cytoskeleton</keyword>
<evidence type="ECO:0000256" key="1">
    <source>
        <dbReference type="ARBA" id="ARBA00004245"/>
    </source>
</evidence>
<evidence type="ECO:0000259" key="10">
    <source>
        <dbReference type="PROSITE" id="PS51508"/>
    </source>
</evidence>
<feature type="region of interest" description="Disordered" evidence="8">
    <location>
        <begin position="771"/>
        <end position="861"/>
    </location>
</feature>
<dbReference type="InterPro" id="IPR032940">
    <property type="entry name" value="CAMSAP"/>
</dbReference>
<dbReference type="SMART" id="SM01051">
    <property type="entry name" value="CAMSAP_CKK"/>
    <property type="match status" value="1"/>
</dbReference>
<dbReference type="InterPro" id="IPR038209">
    <property type="entry name" value="CKK_dom_sf"/>
</dbReference>
<feature type="compositionally biased region" description="Polar residues" evidence="8">
    <location>
        <begin position="1001"/>
        <end position="1025"/>
    </location>
</feature>
<dbReference type="GO" id="GO:0031122">
    <property type="term" value="P:cytoplasmic microtubule organization"/>
    <property type="evidence" value="ECO:0007669"/>
    <property type="project" value="TreeGrafter"/>
</dbReference>
<accession>A0AAF5D0Z9</accession>
<feature type="compositionally biased region" description="Low complexity" evidence="8">
    <location>
        <begin position="969"/>
        <end position="984"/>
    </location>
</feature>
<dbReference type="InterPro" id="IPR022613">
    <property type="entry name" value="CH_CAMSAP_2"/>
</dbReference>
<evidence type="ECO:0000256" key="3">
    <source>
        <dbReference type="ARBA" id="ARBA00022701"/>
    </source>
</evidence>
<feature type="compositionally biased region" description="Basic and acidic residues" evidence="8">
    <location>
        <begin position="849"/>
        <end position="861"/>
    </location>
</feature>
<feature type="compositionally biased region" description="Polar residues" evidence="8">
    <location>
        <begin position="783"/>
        <end position="794"/>
    </location>
</feature>
<protein>
    <submittedName>
        <fullName evidence="12">CKK domain-containing protein</fullName>
    </submittedName>
</protein>
<organism evidence="11 12">
    <name type="scientific">Strongyloides stercoralis</name>
    <name type="common">Threadworm</name>
    <dbReference type="NCBI Taxonomy" id="6248"/>
    <lineage>
        <taxon>Eukaryota</taxon>
        <taxon>Metazoa</taxon>
        <taxon>Ecdysozoa</taxon>
        <taxon>Nematoda</taxon>
        <taxon>Chromadorea</taxon>
        <taxon>Rhabditida</taxon>
        <taxon>Tylenchina</taxon>
        <taxon>Panagrolaimomorpha</taxon>
        <taxon>Strongyloidoidea</taxon>
        <taxon>Strongyloididae</taxon>
        <taxon>Strongyloides</taxon>
    </lineage>
</organism>
<feature type="region of interest" description="Disordered" evidence="8">
    <location>
        <begin position="514"/>
        <end position="545"/>
    </location>
</feature>
<evidence type="ECO:0000313" key="12">
    <source>
        <dbReference type="WBParaSite" id="TCONS_00004859.p1"/>
    </source>
</evidence>
<dbReference type="PANTHER" id="PTHR21595:SF0">
    <property type="entry name" value="PATRONIN"/>
    <property type="match status" value="1"/>
</dbReference>
<dbReference type="GO" id="GO:0007026">
    <property type="term" value="P:negative regulation of microtubule depolymerization"/>
    <property type="evidence" value="ECO:0007669"/>
    <property type="project" value="TreeGrafter"/>
</dbReference>
<evidence type="ECO:0000256" key="6">
    <source>
        <dbReference type="PROSITE-ProRule" id="PRU00841"/>
    </source>
</evidence>
<dbReference type="AlphaFoldDB" id="A0AAF5D0Z9"/>